<dbReference type="Pfam" id="PF13649">
    <property type="entry name" value="Methyltransf_25"/>
    <property type="match status" value="1"/>
</dbReference>
<dbReference type="EC" id="2.1.1.187" evidence="4"/>
<dbReference type="SUPFAM" id="SSF53335">
    <property type="entry name" value="S-adenosyl-L-methionine-dependent methyltransferases"/>
    <property type="match status" value="1"/>
</dbReference>
<evidence type="ECO:0000259" key="3">
    <source>
        <dbReference type="Pfam" id="PF21302"/>
    </source>
</evidence>
<keyword evidence="4" id="KW-0808">Transferase</keyword>
<dbReference type="Pfam" id="PF21302">
    <property type="entry name" value="Zn_ribbon_RlmA"/>
    <property type="match status" value="1"/>
</dbReference>
<feature type="domain" description="Methyltransferase" evidence="2">
    <location>
        <begin position="116"/>
        <end position="200"/>
    </location>
</feature>
<dbReference type="PANTHER" id="PTHR42912">
    <property type="entry name" value="METHYLTRANSFERASE"/>
    <property type="match status" value="1"/>
</dbReference>
<dbReference type="PANTHER" id="PTHR42912:SF45">
    <property type="entry name" value="23S RRNA (GUANINE(745)-N(1))-METHYLTRANSFERASE"/>
    <property type="match status" value="1"/>
</dbReference>
<name>A0ABR9KRV2_9ACTN</name>
<dbReference type="EMBL" id="JADBEF010000001">
    <property type="protein sequence ID" value="MBE1564758.1"/>
    <property type="molecule type" value="Genomic_DNA"/>
</dbReference>
<feature type="region of interest" description="Disordered" evidence="1">
    <location>
        <begin position="88"/>
        <end position="114"/>
    </location>
</feature>
<evidence type="ECO:0000259" key="2">
    <source>
        <dbReference type="Pfam" id="PF13649"/>
    </source>
</evidence>
<keyword evidence="4" id="KW-0489">Methyltransferase</keyword>
<keyword evidence="5" id="KW-1185">Reference proteome</keyword>
<dbReference type="Proteomes" id="UP000661607">
    <property type="component" value="Unassembled WGS sequence"/>
</dbReference>
<evidence type="ECO:0000313" key="5">
    <source>
        <dbReference type="Proteomes" id="UP000661607"/>
    </source>
</evidence>
<dbReference type="PIRSF" id="PIRSF018249">
    <property type="entry name" value="MyrA_prd"/>
    <property type="match status" value="1"/>
</dbReference>
<dbReference type="InterPro" id="IPR050508">
    <property type="entry name" value="Methyltransf_Superfamily"/>
</dbReference>
<dbReference type="RefSeq" id="WP_192779078.1">
    <property type="nucleotide sequence ID" value="NZ_BAAASY010000009.1"/>
</dbReference>
<dbReference type="Gene3D" id="3.40.50.150">
    <property type="entry name" value="Vaccinia Virus protein VP39"/>
    <property type="match status" value="1"/>
</dbReference>
<evidence type="ECO:0000313" key="4">
    <source>
        <dbReference type="EMBL" id="MBE1564758.1"/>
    </source>
</evidence>
<dbReference type="GO" id="GO:0052911">
    <property type="term" value="F:23S rRNA (guanine(745)-N(1))-methyltransferase activity"/>
    <property type="evidence" value="ECO:0007669"/>
    <property type="project" value="UniProtKB-EC"/>
</dbReference>
<dbReference type="InterPro" id="IPR041698">
    <property type="entry name" value="Methyltransf_25"/>
</dbReference>
<sequence>MLADIVHYLACPVCREGLRLSSGALRCGQGHAFDVARQGYVSLLTGSQPPGTADSPAMVAARADFLAAGHYAPLADALAAAVHDHAPPAAAGHEHAPLPADARGHEGAGGRRGPVVVDAGAGTGYYGAAVLDALPKATGIAFDISKHAVKRAARAHPRIGALVADVWKPLPIGDAVADVVIDVFAPRNGPEFARILRPGGRLVVVTPSRDHLRPLVEELGLLSVDEAKEQRVAESLRGFGEVDTRAVRFEMALSRADVARVVEMGPSAWHTDPEALNHQIQKFPEWTPTVASFRLSIFESPARSRVTP</sequence>
<dbReference type="CDD" id="cd02440">
    <property type="entry name" value="AdoMet_MTases"/>
    <property type="match status" value="1"/>
</dbReference>
<proteinExistence type="predicted"/>
<evidence type="ECO:0000256" key="1">
    <source>
        <dbReference type="SAM" id="MobiDB-lite"/>
    </source>
</evidence>
<feature type="domain" description="23S rRNA (guanine(745)-N(1))-methyltransferase N-terminal" evidence="3">
    <location>
        <begin position="10"/>
        <end position="44"/>
    </location>
</feature>
<dbReference type="InterPro" id="IPR048647">
    <property type="entry name" value="RlmA_N"/>
</dbReference>
<dbReference type="InterPro" id="IPR029063">
    <property type="entry name" value="SAM-dependent_MTases_sf"/>
</dbReference>
<accession>A0ABR9KRV2</accession>
<gene>
    <name evidence="4" type="ORF">H4W81_007537</name>
</gene>
<reference evidence="4 5" key="1">
    <citation type="submission" date="2020-10" db="EMBL/GenBank/DDBJ databases">
        <title>Sequencing the genomes of 1000 actinobacteria strains.</title>
        <authorList>
            <person name="Klenk H.-P."/>
        </authorList>
    </citation>
    <scope>NUCLEOTIDE SEQUENCE [LARGE SCALE GENOMIC DNA]</scope>
    <source>
        <strain evidence="4 5">DSM 43748</strain>
    </source>
</reference>
<comment type="caution">
    <text evidence="4">The sequence shown here is derived from an EMBL/GenBank/DDBJ whole genome shotgun (WGS) entry which is preliminary data.</text>
</comment>
<dbReference type="InterPro" id="IPR016718">
    <property type="entry name" value="rRNA_m1G-MeTrfase_A_prd"/>
</dbReference>
<feature type="compositionally biased region" description="Basic and acidic residues" evidence="1">
    <location>
        <begin position="88"/>
        <end position="109"/>
    </location>
</feature>
<organism evidence="4 5">
    <name type="scientific">Nonomuraea africana</name>
    <dbReference type="NCBI Taxonomy" id="46171"/>
    <lineage>
        <taxon>Bacteria</taxon>
        <taxon>Bacillati</taxon>
        <taxon>Actinomycetota</taxon>
        <taxon>Actinomycetes</taxon>
        <taxon>Streptosporangiales</taxon>
        <taxon>Streptosporangiaceae</taxon>
        <taxon>Nonomuraea</taxon>
    </lineage>
</organism>
<protein>
    <submittedName>
        <fullName evidence="4">23S rRNA (Guanine745-N1)-methyltransferase</fullName>
        <ecNumber evidence="4">2.1.1.187</ecNumber>
    </submittedName>
</protein>